<name>A0A6A6SG03_9PLEO</name>
<sequence>MPAFPEYYTWLLALGAVLLTTLSFLVDRVGSRSLHSHELDQINAQHPSDHNRDECIKRISELTTAIDKVKREASKNLRHLTKKFTDAVEGVKKEKLETDKTVDDKMIELSYTLEEIKTDASEWSLELRRKITELSEGGEMSGSEEEGYDAQENQGEEEERIMVNVYPGGVASSLPRFPLRQSGYDAPYLTPGFFPYPRDPPSDAHRIARFSAAAGNQFRQSPNGSNYNNRDPEFESIQEHDFRESFSISRGPAME</sequence>
<evidence type="ECO:0000313" key="4">
    <source>
        <dbReference type="Proteomes" id="UP000799753"/>
    </source>
</evidence>
<reference evidence="3" key="1">
    <citation type="journal article" date="2020" name="Stud. Mycol.">
        <title>101 Dothideomycetes genomes: a test case for predicting lifestyles and emergence of pathogens.</title>
        <authorList>
            <person name="Haridas S."/>
            <person name="Albert R."/>
            <person name="Binder M."/>
            <person name="Bloem J."/>
            <person name="Labutti K."/>
            <person name="Salamov A."/>
            <person name="Andreopoulos B."/>
            <person name="Baker S."/>
            <person name="Barry K."/>
            <person name="Bills G."/>
            <person name="Bluhm B."/>
            <person name="Cannon C."/>
            <person name="Castanera R."/>
            <person name="Culley D."/>
            <person name="Daum C."/>
            <person name="Ezra D."/>
            <person name="Gonzalez J."/>
            <person name="Henrissat B."/>
            <person name="Kuo A."/>
            <person name="Liang C."/>
            <person name="Lipzen A."/>
            <person name="Lutzoni F."/>
            <person name="Magnuson J."/>
            <person name="Mondo S."/>
            <person name="Nolan M."/>
            <person name="Ohm R."/>
            <person name="Pangilinan J."/>
            <person name="Park H.-J."/>
            <person name="Ramirez L."/>
            <person name="Alfaro M."/>
            <person name="Sun H."/>
            <person name="Tritt A."/>
            <person name="Yoshinaga Y."/>
            <person name="Zwiers L.-H."/>
            <person name="Turgeon B."/>
            <person name="Goodwin S."/>
            <person name="Spatafora J."/>
            <person name="Crous P."/>
            <person name="Grigoriev I."/>
        </authorList>
    </citation>
    <scope>NUCLEOTIDE SEQUENCE</scope>
    <source>
        <strain evidence="3">CBS 473.64</strain>
    </source>
</reference>
<feature type="compositionally biased region" description="Basic and acidic residues" evidence="1">
    <location>
        <begin position="230"/>
        <end position="244"/>
    </location>
</feature>
<keyword evidence="4" id="KW-1185">Reference proteome</keyword>
<evidence type="ECO:0000313" key="3">
    <source>
        <dbReference type="EMBL" id="KAF2646699.1"/>
    </source>
</evidence>
<evidence type="ECO:0000256" key="2">
    <source>
        <dbReference type="SAM" id="Phobius"/>
    </source>
</evidence>
<dbReference type="EMBL" id="MU006776">
    <property type="protein sequence ID" value="KAF2646699.1"/>
    <property type="molecule type" value="Genomic_DNA"/>
</dbReference>
<feature type="compositionally biased region" description="Acidic residues" evidence="1">
    <location>
        <begin position="142"/>
        <end position="156"/>
    </location>
</feature>
<organism evidence="3 4">
    <name type="scientific">Massarina eburnea CBS 473.64</name>
    <dbReference type="NCBI Taxonomy" id="1395130"/>
    <lineage>
        <taxon>Eukaryota</taxon>
        <taxon>Fungi</taxon>
        <taxon>Dikarya</taxon>
        <taxon>Ascomycota</taxon>
        <taxon>Pezizomycotina</taxon>
        <taxon>Dothideomycetes</taxon>
        <taxon>Pleosporomycetidae</taxon>
        <taxon>Pleosporales</taxon>
        <taxon>Massarineae</taxon>
        <taxon>Massarinaceae</taxon>
        <taxon>Massarina</taxon>
    </lineage>
</organism>
<protein>
    <submittedName>
        <fullName evidence="3">Uncharacterized protein</fullName>
    </submittedName>
</protein>
<accession>A0A6A6SG03</accession>
<feature type="transmembrane region" description="Helical" evidence="2">
    <location>
        <begin position="7"/>
        <end position="26"/>
    </location>
</feature>
<keyword evidence="2" id="KW-0472">Membrane</keyword>
<dbReference type="AlphaFoldDB" id="A0A6A6SG03"/>
<gene>
    <name evidence="3" type="ORF">P280DRAFT_512855</name>
</gene>
<dbReference type="Proteomes" id="UP000799753">
    <property type="component" value="Unassembled WGS sequence"/>
</dbReference>
<keyword evidence="2" id="KW-1133">Transmembrane helix</keyword>
<keyword evidence="2" id="KW-0812">Transmembrane</keyword>
<feature type="region of interest" description="Disordered" evidence="1">
    <location>
        <begin position="211"/>
        <end position="255"/>
    </location>
</feature>
<feature type="region of interest" description="Disordered" evidence="1">
    <location>
        <begin position="134"/>
        <end position="156"/>
    </location>
</feature>
<feature type="compositionally biased region" description="Polar residues" evidence="1">
    <location>
        <begin position="217"/>
        <end position="229"/>
    </location>
</feature>
<proteinExistence type="predicted"/>
<evidence type="ECO:0000256" key="1">
    <source>
        <dbReference type="SAM" id="MobiDB-lite"/>
    </source>
</evidence>